<sequence length="76" mass="8669">MMTKMIDFRKTICDLAIEYPEIIPILKELGFEHITKPGMLQTAGRVMTIPNGCRMRGISFDTVKKTFKNSGFNITE</sequence>
<comment type="caution">
    <text evidence="2">The sequence shown here is derived from an EMBL/GenBank/DDBJ whole genome shotgun (WGS) entry which is preliminary data.</text>
</comment>
<feature type="domain" description="DUF1858" evidence="1">
    <location>
        <begin position="6"/>
        <end position="62"/>
    </location>
</feature>
<dbReference type="InterPro" id="IPR038062">
    <property type="entry name" value="ScdA-like_N_sf"/>
</dbReference>
<evidence type="ECO:0000313" key="2">
    <source>
        <dbReference type="EMBL" id="CAG9613668.1"/>
    </source>
</evidence>
<organism evidence="2 3">
    <name type="scientific">Bacillus rhizoplanae</name>
    <dbReference type="NCBI Taxonomy" id="2880966"/>
    <lineage>
        <taxon>Bacteria</taxon>
        <taxon>Bacillati</taxon>
        <taxon>Bacillota</taxon>
        <taxon>Bacilli</taxon>
        <taxon>Bacillales</taxon>
        <taxon>Bacillaceae</taxon>
        <taxon>Bacillus</taxon>
    </lineage>
</organism>
<dbReference type="InterPro" id="IPR015077">
    <property type="entry name" value="DUF1858"/>
</dbReference>
<dbReference type="Proteomes" id="UP000789423">
    <property type="component" value="Unassembled WGS sequence"/>
</dbReference>
<evidence type="ECO:0000259" key="1">
    <source>
        <dbReference type="Pfam" id="PF08984"/>
    </source>
</evidence>
<protein>
    <recommendedName>
        <fullName evidence="1">DUF1858 domain-containing protein</fullName>
    </recommendedName>
</protein>
<dbReference type="Gene3D" id="1.10.3910.10">
    <property type="entry name" value="SP0561-like"/>
    <property type="match status" value="1"/>
</dbReference>
<dbReference type="EMBL" id="CAKJTI010000015">
    <property type="protein sequence ID" value="CAG9613668.1"/>
    <property type="molecule type" value="Genomic_DNA"/>
</dbReference>
<proteinExistence type="predicted"/>
<accession>A0ABN7ZXW1</accession>
<name>A0ABN7ZXW1_9BACI</name>
<keyword evidence="3" id="KW-1185">Reference proteome</keyword>
<reference evidence="2 3" key="1">
    <citation type="submission" date="2021-10" db="EMBL/GenBank/DDBJ databases">
        <authorList>
            <person name="Criscuolo A."/>
        </authorList>
    </citation>
    <scope>NUCLEOTIDE SEQUENCE [LARGE SCALE GENOMIC DNA]</scope>
    <source>
        <strain evidence="3">CIP 111899</strain>
    </source>
</reference>
<dbReference type="Pfam" id="PF08984">
    <property type="entry name" value="DUF1858"/>
    <property type="match status" value="1"/>
</dbReference>
<gene>
    <name evidence="2" type="ORF">BACCIP111899_02887</name>
</gene>
<dbReference type="SUPFAM" id="SSF140683">
    <property type="entry name" value="SP0561-like"/>
    <property type="match status" value="1"/>
</dbReference>
<evidence type="ECO:0000313" key="3">
    <source>
        <dbReference type="Proteomes" id="UP000789423"/>
    </source>
</evidence>